<name>A0A1I8IZ78_9PLAT</name>
<evidence type="ECO:0000313" key="2">
    <source>
        <dbReference type="WBParaSite" id="maker-uti_cns_0039804-snap-gene-0.2-mRNA-1"/>
    </source>
</evidence>
<dbReference type="AlphaFoldDB" id="A0A1I8IZ78"/>
<protein>
    <submittedName>
        <fullName evidence="2">Uncharacterized protein</fullName>
    </submittedName>
</protein>
<keyword evidence="1" id="KW-1185">Reference proteome</keyword>
<organism evidence="1 2">
    <name type="scientific">Macrostomum lignano</name>
    <dbReference type="NCBI Taxonomy" id="282301"/>
    <lineage>
        <taxon>Eukaryota</taxon>
        <taxon>Metazoa</taxon>
        <taxon>Spiralia</taxon>
        <taxon>Lophotrochozoa</taxon>
        <taxon>Platyhelminthes</taxon>
        <taxon>Rhabditophora</taxon>
        <taxon>Macrostomorpha</taxon>
        <taxon>Macrostomida</taxon>
        <taxon>Macrostomidae</taxon>
        <taxon>Macrostomum</taxon>
    </lineage>
</organism>
<reference evidence="2" key="1">
    <citation type="submission" date="2016-11" db="UniProtKB">
        <authorList>
            <consortium name="WormBaseParasite"/>
        </authorList>
    </citation>
    <scope>IDENTIFICATION</scope>
</reference>
<evidence type="ECO:0000313" key="1">
    <source>
        <dbReference type="Proteomes" id="UP000095280"/>
    </source>
</evidence>
<dbReference type="WBParaSite" id="maker-uti_cns_0039804-snap-gene-0.2-mRNA-1">
    <property type="protein sequence ID" value="maker-uti_cns_0039804-snap-gene-0.2-mRNA-1"/>
    <property type="gene ID" value="maker-uti_cns_0039804-snap-gene-0.2"/>
</dbReference>
<sequence>MCKSTMIGCLRAAAAGATMAARPPR</sequence>
<accession>A0A1I8IZ78</accession>
<proteinExistence type="predicted"/>
<dbReference type="Proteomes" id="UP000095280">
    <property type="component" value="Unplaced"/>
</dbReference>